<keyword evidence="7" id="KW-1000">Mitochondrion outer membrane</keyword>
<dbReference type="GO" id="GO:0005741">
    <property type="term" value="C:mitochondrial outer membrane"/>
    <property type="evidence" value="ECO:0007669"/>
    <property type="project" value="UniProtKB-SubCell"/>
</dbReference>
<dbReference type="InterPro" id="IPR001709">
    <property type="entry name" value="Flavoprot_Pyr_Nucl_cyt_Rdtase"/>
</dbReference>
<dbReference type="Pfam" id="PF00970">
    <property type="entry name" value="FAD_binding_6"/>
    <property type="match status" value="1"/>
</dbReference>
<dbReference type="Gene3D" id="2.40.30.10">
    <property type="entry name" value="Translation factors"/>
    <property type="match status" value="1"/>
</dbReference>
<evidence type="ECO:0000256" key="7">
    <source>
        <dbReference type="ARBA" id="ARBA00022787"/>
    </source>
</evidence>
<comment type="subcellular location">
    <subcellularLocation>
        <location evidence="2">Mitochondrion outer membrane</location>
    </subcellularLocation>
</comment>
<keyword evidence="6" id="KW-0812">Transmembrane</keyword>
<evidence type="ECO:0000256" key="3">
    <source>
        <dbReference type="ARBA" id="ARBA00005156"/>
    </source>
</evidence>
<dbReference type="InterPro" id="IPR017938">
    <property type="entry name" value="Riboflavin_synthase-like_b-brl"/>
</dbReference>
<dbReference type="Pfam" id="PF00175">
    <property type="entry name" value="NAD_binding_1"/>
    <property type="match status" value="1"/>
</dbReference>
<evidence type="ECO:0000256" key="16">
    <source>
        <dbReference type="PIRSR" id="PIRSR601834-1"/>
    </source>
</evidence>
<comment type="cofactor">
    <cofactor evidence="1 16 17">
        <name>FAD</name>
        <dbReference type="ChEBI" id="CHEBI:57692"/>
    </cofactor>
</comment>
<dbReference type="PANTHER" id="PTHR19370">
    <property type="entry name" value="NADH-CYTOCHROME B5 REDUCTASE"/>
    <property type="match status" value="1"/>
</dbReference>
<comment type="catalytic activity">
    <reaction evidence="14 17">
        <text>2 Fe(III)-[cytochrome b5] + NADH = 2 Fe(II)-[cytochrome b5] + NAD(+) + H(+)</text>
        <dbReference type="Rhea" id="RHEA:46680"/>
        <dbReference type="Rhea" id="RHEA-COMP:10438"/>
        <dbReference type="Rhea" id="RHEA-COMP:10439"/>
        <dbReference type="ChEBI" id="CHEBI:15378"/>
        <dbReference type="ChEBI" id="CHEBI:29033"/>
        <dbReference type="ChEBI" id="CHEBI:29034"/>
        <dbReference type="ChEBI" id="CHEBI:57540"/>
        <dbReference type="ChEBI" id="CHEBI:57945"/>
        <dbReference type="EC" id="1.6.2.2"/>
    </reaction>
</comment>
<dbReference type="InterPro" id="IPR008333">
    <property type="entry name" value="Cbr1-like_FAD-bd_dom"/>
</dbReference>
<feature type="binding site" evidence="16">
    <location>
        <position position="127"/>
    </location>
    <ligand>
        <name>FAD</name>
        <dbReference type="ChEBI" id="CHEBI:57692"/>
    </ligand>
</feature>
<evidence type="ECO:0000259" key="18">
    <source>
        <dbReference type="PROSITE" id="PS51384"/>
    </source>
</evidence>
<organism evidence="19 20">
    <name type="scientific">Actinomortierella ambigua</name>
    <dbReference type="NCBI Taxonomy" id="1343610"/>
    <lineage>
        <taxon>Eukaryota</taxon>
        <taxon>Fungi</taxon>
        <taxon>Fungi incertae sedis</taxon>
        <taxon>Mucoromycota</taxon>
        <taxon>Mortierellomycotina</taxon>
        <taxon>Mortierellomycetes</taxon>
        <taxon>Mortierellales</taxon>
        <taxon>Mortierellaceae</taxon>
        <taxon>Actinomortierella</taxon>
    </lineage>
</organism>
<comment type="pathway">
    <text evidence="3">Protein modification; peptidyl-diphthamide biosynthesis.</text>
</comment>
<dbReference type="EC" id="1.6.2.2" evidence="17"/>
<dbReference type="SUPFAM" id="SSF52343">
    <property type="entry name" value="Ferredoxin reductase-like, C-terminal NADP-linked domain"/>
    <property type="match status" value="1"/>
</dbReference>
<evidence type="ECO:0000256" key="9">
    <source>
        <dbReference type="ARBA" id="ARBA00022989"/>
    </source>
</evidence>
<feature type="binding site" evidence="16">
    <location>
        <position position="108"/>
    </location>
    <ligand>
        <name>FAD</name>
        <dbReference type="ChEBI" id="CHEBI:57692"/>
    </ligand>
</feature>
<comment type="catalytic activity">
    <reaction evidence="15">
        <text>2 Fe(3+)-[Dph3] + NADH = 2 Fe(2+)-[Dph3] + NAD(+) + H(+)</text>
        <dbReference type="Rhea" id="RHEA:71231"/>
        <dbReference type="Rhea" id="RHEA-COMP:18002"/>
        <dbReference type="Rhea" id="RHEA-COMP:18003"/>
        <dbReference type="ChEBI" id="CHEBI:15378"/>
        <dbReference type="ChEBI" id="CHEBI:29033"/>
        <dbReference type="ChEBI" id="CHEBI:29034"/>
        <dbReference type="ChEBI" id="CHEBI:57540"/>
        <dbReference type="ChEBI" id="CHEBI:57945"/>
        <dbReference type="ChEBI" id="CHEBI:83228"/>
    </reaction>
    <physiologicalReaction direction="left-to-right" evidence="15">
        <dbReference type="Rhea" id="RHEA:71232"/>
    </physiologicalReaction>
</comment>
<evidence type="ECO:0000256" key="8">
    <source>
        <dbReference type="ARBA" id="ARBA00022827"/>
    </source>
</evidence>
<dbReference type="InterPro" id="IPR001834">
    <property type="entry name" value="CBR-like"/>
</dbReference>
<feature type="binding site" evidence="16">
    <location>
        <position position="110"/>
    </location>
    <ligand>
        <name>FAD</name>
        <dbReference type="ChEBI" id="CHEBI:57692"/>
    </ligand>
</feature>
<keyword evidence="12" id="KW-0496">Mitochondrion</keyword>
<dbReference type="PANTHER" id="PTHR19370:SF184">
    <property type="entry name" value="NADH-CYTOCHROME B5 REDUCTASE-LIKE"/>
    <property type="match status" value="1"/>
</dbReference>
<evidence type="ECO:0000256" key="4">
    <source>
        <dbReference type="ARBA" id="ARBA00006105"/>
    </source>
</evidence>
<dbReference type="GO" id="GO:0090524">
    <property type="term" value="F:cytochrome-b5 reductase activity, acting on NADH"/>
    <property type="evidence" value="ECO:0007669"/>
    <property type="project" value="UniProtKB-EC"/>
</dbReference>
<keyword evidence="5 16" id="KW-0285">Flavoprotein</keyword>
<protein>
    <recommendedName>
        <fullName evidence="17">NADH-cytochrome b5 reductase</fullName>
        <ecNumber evidence="17">1.6.2.2</ecNumber>
    </recommendedName>
</protein>
<comment type="similarity">
    <text evidence="4 17">Belongs to the flavoprotein pyridine nucleotide cytochrome reductase family.</text>
</comment>
<keyword evidence="11 17" id="KW-0520">NAD</keyword>
<keyword evidence="8 16" id="KW-0274">FAD</keyword>
<sequence>MALSNPVVAALSGALLVGSYLYDPTTLPVAAAGVAAAWAAQLTTGGSRRAPPMDPKEYRKFTLVDKVPVSPNTAMYKFALPHKDDKLNLPIGQHISVMANINGKEVSRSYTPTSSSDDIGHFVLLIKSYPQGNISKLFGELSIGDNISVRGPKGQFNYTANMCRHIGMIAGGTGITPMLQIIRAVVKNPEDKTQLSLIFANVTEEDILLRAELEALAKKHPQLKVTYCLNTPPEGWTGYTGFVTADMIKEHMPKPADDIKILLCGPTPMVSAMAKHTLDLGYQKANAISKLPDQVFKF</sequence>
<evidence type="ECO:0000313" key="20">
    <source>
        <dbReference type="Proteomes" id="UP000807716"/>
    </source>
</evidence>
<evidence type="ECO:0000256" key="5">
    <source>
        <dbReference type="ARBA" id="ARBA00022630"/>
    </source>
</evidence>
<evidence type="ECO:0000256" key="6">
    <source>
        <dbReference type="ARBA" id="ARBA00022692"/>
    </source>
</evidence>
<dbReference type="FunFam" id="3.40.50.80:FF:000019">
    <property type="entry name" value="NADH-cytochrome b5 reductase"/>
    <property type="match status" value="1"/>
</dbReference>
<comment type="caution">
    <text evidence="19">The sequence shown here is derived from an EMBL/GenBank/DDBJ whole genome shotgun (WGS) entry which is preliminary data.</text>
</comment>
<evidence type="ECO:0000256" key="12">
    <source>
        <dbReference type="ARBA" id="ARBA00023128"/>
    </source>
</evidence>
<dbReference type="PRINTS" id="PR00371">
    <property type="entry name" value="FPNCR"/>
</dbReference>
<evidence type="ECO:0000256" key="2">
    <source>
        <dbReference type="ARBA" id="ARBA00004294"/>
    </source>
</evidence>
<keyword evidence="10 17" id="KW-0560">Oxidoreductase</keyword>
<dbReference type="InterPro" id="IPR001433">
    <property type="entry name" value="OxRdtase_FAD/NAD-bd"/>
</dbReference>
<keyword evidence="20" id="KW-1185">Reference proteome</keyword>
<gene>
    <name evidence="19" type="primary">CBR1</name>
    <name evidence="19" type="ORF">DFQ27_003447</name>
</gene>
<name>A0A9P6U5V0_9FUNG</name>
<feature type="binding site" evidence="16">
    <location>
        <position position="125"/>
    </location>
    <ligand>
        <name>FAD</name>
        <dbReference type="ChEBI" id="CHEBI:57692"/>
    </ligand>
</feature>
<feature type="binding site" evidence="16">
    <location>
        <position position="176"/>
    </location>
    <ligand>
        <name>FAD</name>
        <dbReference type="ChEBI" id="CHEBI:57692"/>
    </ligand>
</feature>
<evidence type="ECO:0000256" key="14">
    <source>
        <dbReference type="ARBA" id="ARBA00047682"/>
    </source>
</evidence>
<dbReference type="Gene3D" id="3.40.50.80">
    <property type="entry name" value="Nucleotide-binding domain of ferredoxin-NADP reductase (FNR) module"/>
    <property type="match status" value="1"/>
</dbReference>
<feature type="binding site" evidence="16">
    <location>
        <position position="135"/>
    </location>
    <ligand>
        <name>FAD</name>
        <dbReference type="ChEBI" id="CHEBI:57692"/>
    </ligand>
</feature>
<dbReference type="OrthoDB" id="432685at2759"/>
<dbReference type="Proteomes" id="UP000807716">
    <property type="component" value="Unassembled WGS sequence"/>
</dbReference>
<evidence type="ECO:0000313" key="19">
    <source>
        <dbReference type="EMBL" id="KAG0260599.1"/>
    </source>
</evidence>
<evidence type="ECO:0000256" key="10">
    <source>
        <dbReference type="ARBA" id="ARBA00023002"/>
    </source>
</evidence>
<evidence type="ECO:0000256" key="15">
    <source>
        <dbReference type="ARBA" id="ARBA00049138"/>
    </source>
</evidence>
<proteinExistence type="inferred from homology"/>
<feature type="binding site" evidence="16">
    <location>
        <position position="134"/>
    </location>
    <ligand>
        <name>FAD</name>
        <dbReference type="ChEBI" id="CHEBI:57692"/>
    </ligand>
</feature>
<accession>A0A9P6U5V0</accession>
<dbReference type="SUPFAM" id="SSF63380">
    <property type="entry name" value="Riboflavin synthase domain-like"/>
    <property type="match status" value="1"/>
</dbReference>
<feature type="domain" description="FAD-binding FR-type" evidence="18">
    <location>
        <begin position="56"/>
        <end position="159"/>
    </location>
</feature>
<dbReference type="FunFam" id="2.40.30.10:FF:000032">
    <property type="entry name" value="NADH-cytochrome b5 reductase"/>
    <property type="match status" value="1"/>
</dbReference>
<dbReference type="PROSITE" id="PS51384">
    <property type="entry name" value="FAD_FR"/>
    <property type="match status" value="1"/>
</dbReference>
<dbReference type="CDD" id="cd06183">
    <property type="entry name" value="cyt_b5_reduct_like"/>
    <property type="match status" value="1"/>
</dbReference>
<evidence type="ECO:0000256" key="17">
    <source>
        <dbReference type="RuleBase" id="RU361226"/>
    </source>
</evidence>
<dbReference type="PRINTS" id="PR00406">
    <property type="entry name" value="CYTB5RDTASE"/>
</dbReference>
<dbReference type="InterPro" id="IPR017927">
    <property type="entry name" value="FAD-bd_FR_type"/>
</dbReference>
<keyword evidence="13" id="KW-0472">Membrane</keyword>
<reference evidence="19" key="1">
    <citation type="journal article" date="2020" name="Fungal Divers.">
        <title>Resolving the Mortierellaceae phylogeny through synthesis of multi-gene phylogenetics and phylogenomics.</title>
        <authorList>
            <person name="Vandepol N."/>
            <person name="Liber J."/>
            <person name="Desiro A."/>
            <person name="Na H."/>
            <person name="Kennedy M."/>
            <person name="Barry K."/>
            <person name="Grigoriev I.V."/>
            <person name="Miller A.N."/>
            <person name="O'Donnell K."/>
            <person name="Stajich J.E."/>
            <person name="Bonito G."/>
        </authorList>
    </citation>
    <scope>NUCLEOTIDE SEQUENCE</scope>
    <source>
        <strain evidence="19">BC1065</strain>
    </source>
</reference>
<dbReference type="AlphaFoldDB" id="A0A9P6U5V0"/>
<keyword evidence="9" id="KW-1133">Transmembrane helix</keyword>
<evidence type="ECO:0000256" key="11">
    <source>
        <dbReference type="ARBA" id="ARBA00023027"/>
    </source>
</evidence>
<evidence type="ECO:0000256" key="13">
    <source>
        <dbReference type="ARBA" id="ARBA00023136"/>
    </source>
</evidence>
<dbReference type="EMBL" id="JAAAJB010000243">
    <property type="protein sequence ID" value="KAG0260599.1"/>
    <property type="molecule type" value="Genomic_DNA"/>
</dbReference>
<dbReference type="InterPro" id="IPR039261">
    <property type="entry name" value="FNR_nucleotide-bd"/>
</dbReference>
<evidence type="ECO:0000256" key="1">
    <source>
        <dbReference type="ARBA" id="ARBA00001974"/>
    </source>
</evidence>